<evidence type="ECO:0000256" key="6">
    <source>
        <dbReference type="ARBA" id="ARBA00023242"/>
    </source>
</evidence>
<comment type="subcellular location">
    <subcellularLocation>
        <location evidence="1">Nucleus</location>
    </subcellularLocation>
</comment>
<keyword evidence="4" id="KW-0804">Transcription</keyword>
<feature type="region of interest" description="Disordered" evidence="7">
    <location>
        <begin position="193"/>
        <end position="213"/>
    </location>
</feature>
<keyword evidence="3" id="KW-0805">Transcription regulation</keyword>
<proteinExistence type="inferred from homology"/>
<keyword evidence="6" id="KW-0539">Nucleus</keyword>
<dbReference type="InterPro" id="IPR006818">
    <property type="entry name" value="ASF1-like"/>
</dbReference>
<accession>A0ABQ9VXZ2</accession>
<dbReference type="EMBL" id="JASSZA010000004">
    <property type="protein sequence ID" value="KAK2114256.1"/>
    <property type="molecule type" value="Genomic_DNA"/>
</dbReference>
<evidence type="ECO:0000256" key="3">
    <source>
        <dbReference type="ARBA" id="ARBA00023015"/>
    </source>
</evidence>
<keyword evidence="5" id="KW-0143">Chaperone</keyword>
<comment type="similarity">
    <text evidence="2">Belongs to the ASF1 family.</text>
</comment>
<feature type="compositionally biased region" description="Low complexity" evidence="7">
    <location>
        <begin position="194"/>
        <end position="208"/>
    </location>
</feature>
<evidence type="ECO:0000313" key="9">
    <source>
        <dbReference type="Proteomes" id="UP001266305"/>
    </source>
</evidence>
<sequence length="268" mass="28104">MAKVQVNNVVVLDNPSPFYNPFQFEITFECIEDLSEAEARAAFRRSPGVCRAQLARNLFELKSGGSHVVSFVCERVARRPALAPAAPPEVARGWLHDRPPRPSRPGHGGWEGRGCACSGAGEFGAEPSYSESRIGPVTPAHGAFSCPAARLPSSPRRKAAHSGVASLSGLAMPGRFREESEAVLALISGSLDQPAGEAGAGSAPPRRGLGAGVPRGPRVLFGRSSSAGARDAPGCAGMLARRLPNQRGLLSPNDEKLISGREIRAELG</sequence>
<feature type="region of interest" description="Disordered" evidence="7">
    <location>
        <begin position="87"/>
        <end position="110"/>
    </location>
</feature>
<comment type="caution">
    <text evidence="8">The sequence shown here is derived from an EMBL/GenBank/DDBJ whole genome shotgun (WGS) entry which is preliminary data.</text>
</comment>
<gene>
    <name evidence="8" type="ORF">P7K49_008522</name>
</gene>
<organism evidence="8 9">
    <name type="scientific">Saguinus oedipus</name>
    <name type="common">Cotton-top tamarin</name>
    <name type="synonym">Oedipomidas oedipus</name>
    <dbReference type="NCBI Taxonomy" id="9490"/>
    <lineage>
        <taxon>Eukaryota</taxon>
        <taxon>Metazoa</taxon>
        <taxon>Chordata</taxon>
        <taxon>Craniata</taxon>
        <taxon>Vertebrata</taxon>
        <taxon>Euteleostomi</taxon>
        <taxon>Mammalia</taxon>
        <taxon>Eutheria</taxon>
        <taxon>Euarchontoglires</taxon>
        <taxon>Primates</taxon>
        <taxon>Haplorrhini</taxon>
        <taxon>Platyrrhini</taxon>
        <taxon>Cebidae</taxon>
        <taxon>Callitrichinae</taxon>
        <taxon>Saguinus</taxon>
    </lineage>
</organism>
<dbReference type="Gene3D" id="2.60.40.1490">
    <property type="entry name" value="Histone chaperone ASF1-like"/>
    <property type="match status" value="1"/>
</dbReference>
<evidence type="ECO:0000256" key="7">
    <source>
        <dbReference type="SAM" id="MobiDB-lite"/>
    </source>
</evidence>
<evidence type="ECO:0000256" key="4">
    <source>
        <dbReference type="ARBA" id="ARBA00023163"/>
    </source>
</evidence>
<evidence type="ECO:0000256" key="1">
    <source>
        <dbReference type="ARBA" id="ARBA00004123"/>
    </source>
</evidence>
<dbReference type="InterPro" id="IPR036747">
    <property type="entry name" value="ASF1-like_sf"/>
</dbReference>
<evidence type="ECO:0000256" key="5">
    <source>
        <dbReference type="ARBA" id="ARBA00023186"/>
    </source>
</evidence>
<reference evidence="8 9" key="1">
    <citation type="submission" date="2023-05" db="EMBL/GenBank/DDBJ databases">
        <title>B98-5 Cell Line De Novo Hybrid Assembly: An Optical Mapping Approach.</title>
        <authorList>
            <person name="Kananen K."/>
            <person name="Auerbach J.A."/>
            <person name="Kautto E."/>
            <person name="Blachly J.S."/>
        </authorList>
    </citation>
    <scope>NUCLEOTIDE SEQUENCE [LARGE SCALE GENOMIC DNA]</scope>
    <source>
        <strain evidence="8">B95-8</strain>
        <tissue evidence="8">Cell line</tissue>
    </source>
</reference>
<name>A0ABQ9VXZ2_SAGOE</name>
<evidence type="ECO:0000256" key="2">
    <source>
        <dbReference type="ARBA" id="ARBA00006051"/>
    </source>
</evidence>
<evidence type="ECO:0000313" key="8">
    <source>
        <dbReference type="EMBL" id="KAK2114256.1"/>
    </source>
</evidence>
<keyword evidence="9" id="KW-1185">Reference proteome</keyword>
<dbReference type="Pfam" id="PF04729">
    <property type="entry name" value="ASF1_hist_chap"/>
    <property type="match status" value="1"/>
</dbReference>
<dbReference type="SUPFAM" id="SSF101546">
    <property type="entry name" value="ASF1-like"/>
    <property type="match status" value="1"/>
</dbReference>
<protein>
    <submittedName>
        <fullName evidence="8">Uncharacterized protein</fullName>
    </submittedName>
</protein>
<dbReference type="Proteomes" id="UP001266305">
    <property type="component" value="Unassembled WGS sequence"/>
</dbReference>
<feature type="non-terminal residue" evidence="8">
    <location>
        <position position="268"/>
    </location>
</feature>